<dbReference type="RefSeq" id="WP_279834915.1">
    <property type="nucleotide sequence ID" value="NZ_JARVWT010000006.1"/>
</dbReference>
<accession>A0AAP4EC20</accession>
<feature type="transmembrane region" description="Helical" evidence="1">
    <location>
        <begin position="33"/>
        <end position="54"/>
    </location>
</feature>
<name>A0AAP4EC20_PAEPO</name>
<dbReference type="EMBL" id="JARVWT010000006">
    <property type="protein sequence ID" value="MDH2332524.1"/>
    <property type="molecule type" value="Genomic_DNA"/>
</dbReference>
<proteinExistence type="predicted"/>
<comment type="caution">
    <text evidence="2">The sequence shown here is derived from an EMBL/GenBank/DDBJ whole genome shotgun (WGS) entry which is preliminary data.</text>
</comment>
<evidence type="ECO:0000256" key="1">
    <source>
        <dbReference type="SAM" id="Phobius"/>
    </source>
</evidence>
<organism evidence="2 3">
    <name type="scientific">Paenibacillus polymyxa</name>
    <name type="common">Bacillus polymyxa</name>
    <dbReference type="NCBI Taxonomy" id="1406"/>
    <lineage>
        <taxon>Bacteria</taxon>
        <taxon>Bacillati</taxon>
        <taxon>Bacillota</taxon>
        <taxon>Bacilli</taxon>
        <taxon>Bacillales</taxon>
        <taxon>Paenibacillaceae</taxon>
        <taxon>Paenibacillus</taxon>
    </lineage>
</organism>
<evidence type="ECO:0000313" key="2">
    <source>
        <dbReference type="EMBL" id="MDH2332524.1"/>
    </source>
</evidence>
<gene>
    <name evidence="2" type="ORF">QDS18_16815</name>
</gene>
<evidence type="ECO:0000313" key="3">
    <source>
        <dbReference type="Proteomes" id="UP001229409"/>
    </source>
</evidence>
<keyword evidence="1" id="KW-0812">Transmembrane</keyword>
<protein>
    <submittedName>
        <fullName evidence="2">Uncharacterized protein</fullName>
    </submittedName>
</protein>
<dbReference type="Proteomes" id="UP001229409">
    <property type="component" value="Unassembled WGS sequence"/>
</dbReference>
<keyword evidence="1" id="KW-1133">Transmembrane helix</keyword>
<dbReference type="AlphaFoldDB" id="A0AAP4EC20"/>
<keyword evidence="1" id="KW-0472">Membrane</keyword>
<reference evidence="2" key="1">
    <citation type="submission" date="2023-04" db="EMBL/GenBank/DDBJ databases">
        <title>Uncovering the Secrets of Slow-Growing Bacteria in Tropical Savanna Soil through Cultivation and Genomic Analysis.</title>
        <authorList>
            <person name="Goncalves O.S."/>
            <person name="Santana M.F."/>
        </authorList>
    </citation>
    <scope>NUCLEOTIDE SEQUENCE</scope>
    <source>
        <strain evidence="2">ANTI</strain>
    </source>
</reference>
<sequence>MKDQESAVAAKAAEEEVDNDPSFWDMFPVDKQVARLISGLIIGGIVLWFLYGLLRYGLVFNITIN</sequence>